<dbReference type="SUPFAM" id="SSF52317">
    <property type="entry name" value="Class I glutamine amidotransferase-like"/>
    <property type="match status" value="1"/>
</dbReference>
<dbReference type="PANTHER" id="PTHR42733:SF12">
    <property type="entry name" value="PROTEINASE"/>
    <property type="match status" value="1"/>
</dbReference>
<dbReference type="Pfam" id="PF01965">
    <property type="entry name" value="DJ-1_PfpI"/>
    <property type="match status" value="1"/>
</dbReference>
<dbReference type="InterPro" id="IPR006286">
    <property type="entry name" value="C56_PfpI-like"/>
</dbReference>
<dbReference type="Proteomes" id="UP000261011">
    <property type="component" value="Unassembled WGS sequence"/>
</dbReference>
<protein>
    <submittedName>
        <fullName evidence="3">Type 1 glutamine amidotransferase</fullName>
    </submittedName>
</protein>
<reference evidence="3 4" key="1">
    <citation type="submission" date="2018-08" db="EMBL/GenBank/DDBJ databases">
        <title>A genome reference for cultivated species of the human gut microbiota.</title>
        <authorList>
            <person name="Zou Y."/>
            <person name="Xue W."/>
            <person name="Luo G."/>
        </authorList>
    </citation>
    <scope>NUCLEOTIDE SEQUENCE [LARGE SCALE GENOMIC DNA]</scope>
    <source>
        <strain evidence="3 4">OF01-3</strain>
    </source>
</reference>
<dbReference type="CDD" id="cd03134">
    <property type="entry name" value="GATase1_PfpI_like"/>
    <property type="match status" value="1"/>
</dbReference>
<evidence type="ECO:0000313" key="3">
    <source>
        <dbReference type="EMBL" id="RGB76398.1"/>
    </source>
</evidence>
<dbReference type="Gene3D" id="3.40.50.880">
    <property type="match status" value="1"/>
</dbReference>
<dbReference type="InterPro" id="IPR029062">
    <property type="entry name" value="Class_I_gatase-like"/>
</dbReference>
<comment type="caution">
    <text evidence="3">The sequence shown here is derived from an EMBL/GenBank/DDBJ whole genome shotgun (WGS) entry which is preliminary data.</text>
</comment>
<evidence type="ECO:0000256" key="1">
    <source>
        <dbReference type="ARBA" id="ARBA00008542"/>
    </source>
</evidence>
<dbReference type="OrthoDB" id="9800516at2"/>
<dbReference type="PROSITE" id="PS51276">
    <property type="entry name" value="PEPTIDASE_C56_PFPI"/>
    <property type="match status" value="1"/>
</dbReference>
<evidence type="ECO:0000313" key="4">
    <source>
        <dbReference type="Proteomes" id="UP000261011"/>
    </source>
</evidence>
<keyword evidence="3" id="KW-0808">Transferase</keyword>
<proteinExistence type="inferred from homology"/>
<feature type="domain" description="DJ-1/PfpI" evidence="2">
    <location>
        <begin position="2"/>
        <end position="165"/>
    </location>
</feature>
<accession>A0A3E2TI96</accession>
<dbReference type="PANTHER" id="PTHR42733">
    <property type="entry name" value="DJ-1 PROTEIN"/>
    <property type="match status" value="1"/>
</dbReference>
<comment type="similarity">
    <text evidence="1">Belongs to the peptidase C56 family.</text>
</comment>
<dbReference type="EMBL" id="QVEU01000003">
    <property type="protein sequence ID" value="RGB76398.1"/>
    <property type="molecule type" value="Genomic_DNA"/>
</dbReference>
<keyword evidence="4" id="KW-1185">Reference proteome</keyword>
<sequence>MKKIAILVENNFEESELIYPYHRFREDYEVTLLGSEADTEYTGKAGGWTIKSDKASSEVSASDFDAVYIPGGYSPDAMRQNKDTVKFVKEMHEADKIVAAVCHGPWVLAEAGILDGVKATSVSTISTDIKNAGANWVDEECVVDNNIITARTPVDLPVHVTTVVKELGK</sequence>
<organism evidence="3 4">
    <name type="scientific">Anaerococcus nagyae</name>
    <dbReference type="NCBI Taxonomy" id="1755241"/>
    <lineage>
        <taxon>Bacteria</taxon>
        <taxon>Bacillati</taxon>
        <taxon>Bacillota</taxon>
        <taxon>Tissierellia</taxon>
        <taxon>Tissierellales</taxon>
        <taxon>Peptoniphilaceae</taxon>
        <taxon>Anaerococcus</taxon>
    </lineage>
</organism>
<name>A0A3E2TI96_9FIRM</name>
<dbReference type="RefSeq" id="WP_117521336.1">
    <property type="nucleotide sequence ID" value="NZ_JAGGLS010000003.1"/>
</dbReference>
<dbReference type="AlphaFoldDB" id="A0A3E2TI96"/>
<gene>
    <name evidence="3" type="ORF">DXA39_04305</name>
</gene>
<dbReference type="NCBIfam" id="TIGR01382">
    <property type="entry name" value="PfpI"/>
    <property type="match status" value="1"/>
</dbReference>
<dbReference type="InterPro" id="IPR002818">
    <property type="entry name" value="DJ-1/PfpI"/>
</dbReference>
<evidence type="ECO:0000259" key="2">
    <source>
        <dbReference type="Pfam" id="PF01965"/>
    </source>
</evidence>
<keyword evidence="3" id="KW-0315">Glutamine amidotransferase</keyword>
<dbReference type="GO" id="GO:0016740">
    <property type="term" value="F:transferase activity"/>
    <property type="evidence" value="ECO:0007669"/>
    <property type="project" value="UniProtKB-KW"/>
</dbReference>